<dbReference type="Proteomes" id="UP000251341">
    <property type="component" value="Unassembled WGS sequence"/>
</dbReference>
<name>A0A315ETL7_9BURK</name>
<evidence type="ECO:0000313" key="2">
    <source>
        <dbReference type="EMBL" id="PUE60178.1"/>
    </source>
</evidence>
<dbReference type="RefSeq" id="WP_108359040.1">
    <property type="nucleotide sequence ID" value="NZ_NESP01000001.1"/>
</dbReference>
<dbReference type="PROSITE" id="PS51257">
    <property type="entry name" value="PROKAR_LIPOPROTEIN"/>
    <property type="match status" value="1"/>
</dbReference>
<dbReference type="AlphaFoldDB" id="A0A315ETL7"/>
<comment type="caution">
    <text evidence="2">The sequence shown here is derived from an EMBL/GenBank/DDBJ whole genome shotgun (WGS) entry which is preliminary data.</text>
</comment>
<dbReference type="EMBL" id="NESP01000001">
    <property type="protein sequence ID" value="PUE60178.1"/>
    <property type="molecule type" value="Genomic_DNA"/>
</dbReference>
<organism evidence="2 3">
    <name type="scientific">Limnohabitans curvus</name>
    <dbReference type="NCBI Taxonomy" id="323423"/>
    <lineage>
        <taxon>Bacteria</taxon>
        <taxon>Pseudomonadati</taxon>
        <taxon>Pseudomonadota</taxon>
        <taxon>Betaproteobacteria</taxon>
        <taxon>Burkholderiales</taxon>
        <taxon>Comamonadaceae</taxon>
        <taxon>Limnohabitans</taxon>
    </lineage>
</organism>
<keyword evidence="3" id="KW-1185">Reference proteome</keyword>
<accession>A0A315ETL7</accession>
<protein>
    <submittedName>
        <fullName evidence="2">Uncharacterized protein</fullName>
    </submittedName>
</protein>
<reference evidence="2 3" key="1">
    <citation type="submission" date="2017-04" db="EMBL/GenBank/DDBJ databases">
        <title>Unexpected and diverse lifestyles within the genus Limnohabitans.</title>
        <authorList>
            <person name="Kasalicky V."/>
            <person name="Mehrshad M."/>
            <person name="Andrei S.-A."/>
            <person name="Salcher M."/>
            <person name="Kratochvilova H."/>
            <person name="Simek K."/>
            <person name="Ghai R."/>
        </authorList>
    </citation>
    <scope>NUCLEOTIDE SEQUENCE [LARGE SCALE GENOMIC DNA]</scope>
    <source>
        <strain evidence="2 3">MWH-C5</strain>
    </source>
</reference>
<sequence>MKKVTKICIGLSILLPMWASAQSCNDIKDKDKANYCRALDTNDKSHCQKIGSNDLLNLCMGKVENDIKYCRRITTDKIKKRCENSIR</sequence>
<evidence type="ECO:0000313" key="3">
    <source>
        <dbReference type="Proteomes" id="UP000251341"/>
    </source>
</evidence>
<gene>
    <name evidence="2" type="ORF">B9Z44_11720</name>
</gene>
<feature type="chain" id="PRO_5016300005" evidence="1">
    <location>
        <begin position="22"/>
        <end position="87"/>
    </location>
</feature>
<feature type="signal peptide" evidence="1">
    <location>
        <begin position="1"/>
        <end position="21"/>
    </location>
</feature>
<evidence type="ECO:0000256" key="1">
    <source>
        <dbReference type="SAM" id="SignalP"/>
    </source>
</evidence>
<keyword evidence="1" id="KW-0732">Signal</keyword>
<proteinExistence type="predicted"/>